<dbReference type="PANTHER" id="PTHR14149">
    <property type="entry name" value="RAS GTPASE-ACTIVATING PROTEIN WITH IQ MOTIF"/>
    <property type="match status" value="1"/>
</dbReference>
<proteinExistence type="predicted"/>
<evidence type="ECO:0000313" key="4">
    <source>
        <dbReference type="Proteomes" id="UP001279410"/>
    </source>
</evidence>
<comment type="caution">
    <text evidence="3">The sequence shown here is derived from an EMBL/GenBank/DDBJ whole genome shotgun (WGS) entry which is preliminary data.</text>
</comment>
<dbReference type="AlphaFoldDB" id="A0AAD3MCH8"/>
<feature type="compositionally biased region" description="Polar residues" evidence="2">
    <location>
        <begin position="85"/>
        <end position="101"/>
    </location>
</feature>
<accession>A0AAD3MCH8</accession>
<dbReference type="GO" id="GO:0005096">
    <property type="term" value="F:GTPase activator activity"/>
    <property type="evidence" value="ECO:0007669"/>
    <property type="project" value="TreeGrafter"/>
</dbReference>
<evidence type="ECO:0000313" key="3">
    <source>
        <dbReference type="EMBL" id="GLD51458.1"/>
    </source>
</evidence>
<feature type="coiled-coil region" evidence="1">
    <location>
        <begin position="166"/>
        <end position="193"/>
    </location>
</feature>
<dbReference type="PANTHER" id="PTHR14149:SF12">
    <property type="entry name" value="RAS GTPASE-ACTIVATING-LIKE PROTEIN IQGAP2"/>
    <property type="match status" value="1"/>
</dbReference>
<reference evidence="3" key="1">
    <citation type="submission" date="2022-08" db="EMBL/GenBank/DDBJ databases">
        <title>Genome sequencing of akame (Lates japonicus).</title>
        <authorList>
            <person name="Hashiguchi Y."/>
            <person name="Takahashi H."/>
        </authorList>
    </citation>
    <scope>NUCLEOTIDE SEQUENCE</scope>
    <source>
        <strain evidence="3">Kochi</strain>
    </source>
</reference>
<protein>
    <submittedName>
        <fullName evidence="3">Ras GTPase-activating-like protein IQGAP2 isoform X1</fullName>
    </submittedName>
</protein>
<evidence type="ECO:0000256" key="1">
    <source>
        <dbReference type="SAM" id="Coils"/>
    </source>
</evidence>
<gene>
    <name evidence="3" type="ORF">AKAME5_002811300</name>
</gene>
<organism evidence="3 4">
    <name type="scientific">Lates japonicus</name>
    <name type="common">Japanese lates</name>
    <dbReference type="NCBI Taxonomy" id="270547"/>
    <lineage>
        <taxon>Eukaryota</taxon>
        <taxon>Metazoa</taxon>
        <taxon>Chordata</taxon>
        <taxon>Craniata</taxon>
        <taxon>Vertebrata</taxon>
        <taxon>Euteleostomi</taxon>
        <taxon>Actinopterygii</taxon>
        <taxon>Neopterygii</taxon>
        <taxon>Teleostei</taxon>
        <taxon>Neoteleostei</taxon>
        <taxon>Acanthomorphata</taxon>
        <taxon>Carangaria</taxon>
        <taxon>Carangaria incertae sedis</taxon>
        <taxon>Centropomidae</taxon>
        <taxon>Lates</taxon>
    </lineage>
</organism>
<dbReference type="GO" id="GO:0051015">
    <property type="term" value="F:actin filament binding"/>
    <property type="evidence" value="ECO:0007669"/>
    <property type="project" value="TreeGrafter"/>
</dbReference>
<dbReference type="Proteomes" id="UP001279410">
    <property type="component" value="Unassembled WGS sequence"/>
</dbReference>
<feature type="region of interest" description="Disordered" evidence="2">
    <location>
        <begin position="79"/>
        <end position="105"/>
    </location>
</feature>
<feature type="compositionally biased region" description="Polar residues" evidence="2">
    <location>
        <begin position="270"/>
        <end position="279"/>
    </location>
</feature>
<dbReference type="GO" id="GO:0005516">
    <property type="term" value="F:calmodulin binding"/>
    <property type="evidence" value="ECO:0007669"/>
    <property type="project" value="TreeGrafter"/>
</dbReference>
<dbReference type="GO" id="GO:1903479">
    <property type="term" value="P:mitotic actomyosin contractile ring assembly actin filament organization"/>
    <property type="evidence" value="ECO:0007669"/>
    <property type="project" value="TreeGrafter"/>
</dbReference>
<evidence type="ECO:0000256" key="2">
    <source>
        <dbReference type="SAM" id="MobiDB-lite"/>
    </source>
</evidence>
<keyword evidence="4" id="KW-1185">Reference proteome</keyword>
<keyword evidence="1" id="KW-0175">Coiled coil</keyword>
<sequence length="328" mass="36948">MTSNFVQQHANKYLITAGHQRTRSTGNHGDFHLQHAGPQSAVISIVFRRRTHTSANITDFKPHLRTSNAACQLAEQPVRYRHQSDSPQARVCSQRSTSSSELIDLSQDHRRYPPKHTTINTTRLRQHRSTASAGASTEYRVVNFDKIHRRHSKRLYLYKLGIAPQIQDLLGKVAFTEEEISNMRSELEKYGIQMPAFSKIGGILANELSVDEAALHAAVIAINEAVDRGQASVTMGALNNPNAMLRNPQEALAQEYQDTLSQAKARKQDQSSGRRSSVATEERDVYEELLTQQEIQSCIDFVNIQAAVGQVNQRCHDPGRELLYWHLN</sequence>
<dbReference type="GO" id="GO:0005938">
    <property type="term" value="C:cell cortex"/>
    <property type="evidence" value="ECO:0007669"/>
    <property type="project" value="TreeGrafter"/>
</dbReference>
<name>A0AAD3MCH8_LATJO</name>
<dbReference type="EMBL" id="BRZM01003674">
    <property type="protein sequence ID" value="GLD51458.1"/>
    <property type="molecule type" value="Genomic_DNA"/>
</dbReference>
<feature type="region of interest" description="Disordered" evidence="2">
    <location>
        <begin position="258"/>
        <end position="282"/>
    </location>
</feature>